<sequence>MSLPHPDPGELIDIRPLGDKLTESASIALMRTDDFEVMRLILPKGKAIPEHEIEGEFTLQCLEGSVEVRARGKAQTVSAGQLIYLQGKTPYAINALDNASVLMTMLRKGDDSKNGR</sequence>
<dbReference type="CDD" id="cd02230">
    <property type="entry name" value="cupin_HP0902-like"/>
    <property type="match status" value="1"/>
</dbReference>
<accession>A0A3A3FMZ8</accession>
<dbReference type="AlphaFoldDB" id="A0A3A3FMZ8"/>
<dbReference type="EMBL" id="QYUO01000001">
    <property type="protein sequence ID" value="RJF97562.1"/>
    <property type="molecule type" value="Genomic_DNA"/>
</dbReference>
<comment type="caution">
    <text evidence="1">The sequence shown here is derived from an EMBL/GenBank/DDBJ whole genome shotgun (WGS) entry which is preliminary data.</text>
</comment>
<organism evidence="1 2">
    <name type="scientific">Noviherbaspirillum saxi</name>
    <dbReference type="NCBI Taxonomy" id="2320863"/>
    <lineage>
        <taxon>Bacteria</taxon>
        <taxon>Pseudomonadati</taxon>
        <taxon>Pseudomonadota</taxon>
        <taxon>Betaproteobacteria</taxon>
        <taxon>Burkholderiales</taxon>
        <taxon>Oxalobacteraceae</taxon>
        <taxon>Noviherbaspirillum</taxon>
    </lineage>
</organism>
<dbReference type="InterPro" id="IPR011051">
    <property type="entry name" value="RmlC_Cupin_sf"/>
</dbReference>
<evidence type="ECO:0000313" key="2">
    <source>
        <dbReference type="Proteomes" id="UP000265955"/>
    </source>
</evidence>
<keyword evidence="2" id="KW-1185">Reference proteome</keyword>
<dbReference type="Proteomes" id="UP000265955">
    <property type="component" value="Unassembled WGS sequence"/>
</dbReference>
<name>A0A3A3FMZ8_9BURK</name>
<dbReference type="SUPFAM" id="SSF51182">
    <property type="entry name" value="RmlC-like cupins"/>
    <property type="match status" value="1"/>
</dbReference>
<dbReference type="InterPro" id="IPR014710">
    <property type="entry name" value="RmlC-like_jellyroll"/>
</dbReference>
<proteinExistence type="predicted"/>
<gene>
    <name evidence="1" type="ORF">D3871_02730</name>
</gene>
<dbReference type="OrthoDB" id="8265259at2"/>
<protein>
    <submittedName>
        <fullName evidence="1">Cupin</fullName>
    </submittedName>
</protein>
<dbReference type="RefSeq" id="WP_119767510.1">
    <property type="nucleotide sequence ID" value="NZ_QYUO01000001.1"/>
</dbReference>
<evidence type="ECO:0000313" key="1">
    <source>
        <dbReference type="EMBL" id="RJF97562.1"/>
    </source>
</evidence>
<reference evidence="2" key="1">
    <citation type="submission" date="2018-09" db="EMBL/GenBank/DDBJ databases">
        <authorList>
            <person name="Zhu H."/>
        </authorList>
    </citation>
    <scope>NUCLEOTIDE SEQUENCE [LARGE SCALE GENOMIC DNA]</scope>
    <source>
        <strain evidence="2">K1R23-30</strain>
    </source>
</reference>
<dbReference type="Gene3D" id="2.60.120.10">
    <property type="entry name" value="Jelly Rolls"/>
    <property type="match status" value="1"/>
</dbReference>